<dbReference type="PRINTS" id="PR00449">
    <property type="entry name" value="RASTRNSFRMNG"/>
</dbReference>
<reference evidence="5" key="1">
    <citation type="submission" date="2023-04" db="EMBL/GenBank/DDBJ databases">
        <title>Black Yeasts Isolated from many extreme environments.</title>
        <authorList>
            <person name="Coleine C."/>
            <person name="Stajich J.E."/>
            <person name="Selbmann L."/>
        </authorList>
    </citation>
    <scope>NUCLEOTIDE SEQUENCE</scope>
    <source>
        <strain evidence="5">CCFEE 5312</strain>
    </source>
</reference>
<dbReference type="Pfam" id="PF00071">
    <property type="entry name" value="Ras"/>
    <property type="match status" value="1"/>
</dbReference>
<evidence type="ECO:0000256" key="3">
    <source>
        <dbReference type="ARBA" id="ARBA00022801"/>
    </source>
</evidence>
<dbReference type="SUPFAM" id="SSF52540">
    <property type="entry name" value="P-loop containing nucleoside triphosphate hydrolases"/>
    <property type="match status" value="1"/>
</dbReference>
<keyword evidence="6" id="KW-1185">Reference proteome</keyword>
<evidence type="ECO:0000313" key="6">
    <source>
        <dbReference type="Proteomes" id="UP001271007"/>
    </source>
</evidence>
<keyword evidence="3" id="KW-0378">Hydrolase</keyword>
<dbReference type="GO" id="GO:0005525">
    <property type="term" value="F:GTP binding"/>
    <property type="evidence" value="ECO:0007669"/>
    <property type="project" value="InterPro"/>
</dbReference>
<evidence type="ECO:0000313" key="5">
    <source>
        <dbReference type="EMBL" id="KAK3049454.1"/>
    </source>
</evidence>
<proteinExistence type="inferred from homology"/>
<dbReference type="EMBL" id="JAWDJX010000040">
    <property type="protein sequence ID" value="KAK3049454.1"/>
    <property type="molecule type" value="Genomic_DNA"/>
</dbReference>
<evidence type="ECO:0000256" key="2">
    <source>
        <dbReference type="ARBA" id="ARBA00011984"/>
    </source>
</evidence>
<evidence type="ECO:0000256" key="1">
    <source>
        <dbReference type="ARBA" id="ARBA00008344"/>
    </source>
</evidence>
<dbReference type="AlphaFoldDB" id="A0AAJ0D9B9"/>
<accession>A0AAJ0D9B9</accession>
<dbReference type="PROSITE" id="PS51419">
    <property type="entry name" value="RAB"/>
    <property type="match status" value="1"/>
</dbReference>
<protein>
    <recommendedName>
        <fullName evidence="2">small monomeric GTPase</fullName>
        <ecNumber evidence="2">3.6.5.2</ecNumber>
    </recommendedName>
</protein>
<name>A0AAJ0D9B9_9PEZI</name>
<dbReference type="InterPro" id="IPR027417">
    <property type="entry name" value="P-loop_NTPase"/>
</dbReference>
<dbReference type="Proteomes" id="UP001271007">
    <property type="component" value="Unassembled WGS sequence"/>
</dbReference>
<comment type="caution">
    <text evidence="5">The sequence shown here is derived from an EMBL/GenBank/DDBJ whole genome shotgun (WGS) entry which is preliminary data.</text>
</comment>
<dbReference type="SMART" id="SM00175">
    <property type="entry name" value="RAB"/>
    <property type="match status" value="1"/>
</dbReference>
<dbReference type="Gene3D" id="3.40.50.300">
    <property type="entry name" value="P-loop containing nucleotide triphosphate hydrolases"/>
    <property type="match status" value="1"/>
</dbReference>
<dbReference type="InterPro" id="IPR051065">
    <property type="entry name" value="Ras-related_GTPase"/>
</dbReference>
<comment type="catalytic activity">
    <reaction evidence="4">
        <text>GTP + H2O = GDP + phosphate + H(+)</text>
        <dbReference type="Rhea" id="RHEA:19669"/>
        <dbReference type="ChEBI" id="CHEBI:15377"/>
        <dbReference type="ChEBI" id="CHEBI:15378"/>
        <dbReference type="ChEBI" id="CHEBI:37565"/>
        <dbReference type="ChEBI" id="CHEBI:43474"/>
        <dbReference type="ChEBI" id="CHEBI:58189"/>
        <dbReference type="EC" id="3.6.5.2"/>
    </reaction>
</comment>
<organism evidence="5 6">
    <name type="scientific">Extremus antarcticus</name>
    <dbReference type="NCBI Taxonomy" id="702011"/>
    <lineage>
        <taxon>Eukaryota</taxon>
        <taxon>Fungi</taxon>
        <taxon>Dikarya</taxon>
        <taxon>Ascomycota</taxon>
        <taxon>Pezizomycotina</taxon>
        <taxon>Dothideomycetes</taxon>
        <taxon>Dothideomycetidae</taxon>
        <taxon>Mycosphaerellales</taxon>
        <taxon>Extremaceae</taxon>
        <taxon>Extremus</taxon>
    </lineage>
</organism>
<sequence>MDRISAAKQVFSTYELLEGVLKHAWPPDLRTSRYVCKQWHAVIARSKTLQKICQAKCLKVVLLGDEGVGKKSLANHSTVHSFPYHTNAGGIYRHLMIGEEPWDIILDPFAAEFRYYDALFQQTVQNNDLFVLVFNLTSRESFEWLDSWIRKVADIEQKLPRKGFLAIVGTHADLEHDRMVGIEEGRALAYRNKCGYVEISLSDHQGMDEFLERCVRMHVASRASTMAKSTLGKPLGAESRQSEISAEIMRDLVLERADCRFSVEDRGRLGFVARRKDEGVLAKVKRWFCGN</sequence>
<dbReference type="SMART" id="SM00173">
    <property type="entry name" value="RAS"/>
    <property type="match status" value="1"/>
</dbReference>
<dbReference type="PROSITE" id="PS51421">
    <property type="entry name" value="RAS"/>
    <property type="match status" value="1"/>
</dbReference>
<dbReference type="GO" id="GO:0003925">
    <property type="term" value="F:G protein activity"/>
    <property type="evidence" value="ECO:0007669"/>
    <property type="project" value="UniProtKB-EC"/>
</dbReference>
<comment type="similarity">
    <text evidence="1">Belongs to the small GTPase superfamily. Ras family.</text>
</comment>
<evidence type="ECO:0000256" key="4">
    <source>
        <dbReference type="ARBA" id="ARBA00048098"/>
    </source>
</evidence>
<dbReference type="InterPro" id="IPR001806">
    <property type="entry name" value="Small_GTPase"/>
</dbReference>
<dbReference type="EC" id="3.6.5.2" evidence="2"/>
<dbReference type="PANTHER" id="PTHR45704">
    <property type="entry name" value="RAS-LIKE FAMILY MEMBER 11"/>
    <property type="match status" value="1"/>
</dbReference>
<gene>
    <name evidence="5" type="primary">RAB28</name>
    <name evidence="5" type="ORF">LTR09_009373</name>
</gene>